<feature type="domain" description="RWD" evidence="13">
    <location>
        <begin position="38"/>
        <end position="148"/>
    </location>
</feature>
<evidence type="ECO:0000259" key="13">
    <source>
        <dbReference type="PROSITE" id="PS50908"/>
    </source>
</evidence>
<keyword evidence="4 10" id="KW-0547">Nucleotide-binding</keyword>
<dbReference type="CDD" id="cd23818">
    <property type="entry name" value="RWD_RNF25"/>
    <property type="match status" value="1"/>
</dbReference>
<dbReference type="Pfam" id="PF05773">
    <property type="entry name" value="RWD"/>
    <property type="match status" value="1"/>
</dbReference>
<feature type="region of interest" description="Disordered" evidence="11">
    <location>
        <begin position="1"/>
        <end position="31"/>
    </location>
</feature>
<dbReference type="Gene3D" id="3.10.110.10">
    <property type="entry name" value="Ubiquitin Conjugating Enzyme"/>
    <property type="match status" value="1"/>
</dbReference>
<feature type="region of interest" description="Disordered" evidence="11">
    <location>
        <begin position="196"/>
        <end position="215"/>
    </location>
</feature>
<dbReference type="SUPFAM" id="SSF56112">
    <property type="entry name" value="Protein kinase-like (PK-like)"/>
    <property type="match status" value="1"/>
</dbReference>
<dbReference type="GO" id="GO:0006427">
    <property type="term" value="P:histidyl-tRNA aminoacylation"/>
    <property type="evidence" value="ECO:0007669"/>
    <property type="project" value="TreeGrafter"/>
</dbReference>
<dbReference type="FunFam" id="3.10.110.10:FF:000050">
    <property type="entry name" value="eIF-2-alpha kinase GCN2"/>
    <property type="match status" value="1"/>
</dbReference>
<organism evidence="14 15">
    <name type="scientific">Carex littledalei</name>
    <dbReference type="NCBI Taxonomy" id="544730"/>
    <lineage>
        <taxon>Eukaryota</taxon>
        <taxon>Viridiplantae</taxon>
        <taxon>Streptophyta</taxon>
        <taxon>Embryophyta</taxon>
        <taxon>Tracheophyta</taxon>
        <taxon>Spermatophyta</taxon>
        <taxon>Magnoliopsida</taxon>
        <taxon>Liliopsida</taxon>
        <taxon>Poales</taxon>
        <taxon>Cyperaceae</taxon>
        <taxon>Cyperoideae</taxon>
        <taxon>Cariceae</taxon>
        <taxon>Carex</taxon>
        <taxon>Carex subgen. Euthyceras</taxon>
    </lineage>
</organism>
<dbReference type="SUPFAM" id="SSF55681">
    <property type="entry name" value="Class II aaRS and biotin synthetases"/>
    <property type="match status" value="1"/>
</dbReference>
<comment type="caution">
    <text evidence="14">The sequence shown here is derived from an EMBL/GenBank/DDBJ whole genome shotgun (WGS) entry which is preliminary data.</text>
</comment>
<dbReference type="EMBL" id="SWLB01000006">
    <property type="protein sequence ID" value="KAF3337885.1"/>
    <property type="molecule type" value="Genomic_DNA"/>
</dbReference>
<dbReference type="PROSITE" id="PS00109">
    <property type="entry name" value="PROTEIN_KINASE_TYR"/>
    <property type="match status" value="1"/>
</dbReference>
<dbReference type="InterPro" id="IPR000719">
    <property type="entry name" value="Prot_kinase_dom"/>
</dbReference>
<dbReference type="GO" id="GO:0005739">
    <property type="term" value="C:mitochondrion"/>
    <property type="evidence" value="ECO:0007669"/>
    <property type="project" value="TreeGrafter"/>
</dbReference>
<dbReference type="Proteomes" id="UP000623129">
    <property type="component" value="Unassembled WGS sequence"/>
</dbReference>
<dbReference type="GO" id="GO:0004821">
    <property type="term" value="F:histidine-tRNA ligase activity"/>
    <property type="evidence" value="ECO:0007669"/>
    <property type="project" value="TreeGrafter"/>
</dbReference>
<dbReference type="PANTHER" id="PTHR11476:SF10">
    <property type="entry name" value="NON-SPECIFIC SERINE_THREONINE PROTEIN KINASE"/>
    <property type="match status" value="1"/>
</dbReference>
<feature type="compositionally biased region" description="Low complexity" evidence="11">
    <location>
        <begin position="276"/>
        <end position="286"/>
    </location>
</feature>
<feature type="region of interest" description="Disordered" evidence="11">
    <location>
        <begin position="261"/>
        <end position="291"/>
    </location>
</feature>
<proteinExistence type="predicted"/>
<evidence type="ECO:0000256" key="10">
    <source>
        <dbReference type="PROSITE-ProRule" id="PRU10141"/>
    </source>
</evidence>
<dbReference type="PROSITE" id="PS50908">
    <property type="entry name" value="RWD"/>
    <property type="match status" value="1"/>
</dbReference>
<dbReference type="FunFam" id="3.30.200.20:FF:000304">
    <property type="entry name" value="eIF-2-alpha kinase GCN2"/>
    <property type="match status" value="1"/>
</dbReference>
<keyword evidence="7" id="KW-0648">Protein biosynthesis</keyword>
<evidence type="ECO:0000256" key="9">
    <source>
        <dbReference type="ARBA" id="ARBA00048679"/>
    </source>
</evidence>
<evidence type="ECO:0000256" key="6">
    <source>
        <dbReference type="ARBA" id="ARBA00022840"/>
    </source>
</evidence>
<dbReference type="SMART" id="SM00591">
    <property type="entry name" value="RWD"/>
    <property type="match status" value="1"/>
</dbReference>
<feature type="binding site" evidence="10">
    <location>
        <position position="446"/>
    </location>
    <ligand>
        <name>ATP</name>
        <dbReference type="ChEBI" id="CHEBI:30616"/>
    </ligand>
</feature>
<feature type="compositionally biased region" description="Basic residues" evidence="11">
    <location>
        <begin position="1"/>
        <end position="20"/>
    </location>
</feature>
<dbReference type="InterPro" id="IPR017441">
    <property type="entry name" value="Protein_kinase_ATP_BS"/>
</dbReference>
<dbReference type="GO" id="GO:0005829">
    <property type="term" value="C:cytosol"/>
    <property type="evidence" value="ECO:0007669"/>
    <property type="project" value="TreeGrafter"/>
</dbReference>
<dbReference type="GO" id="GO:0004674">
    <property type="term" value="F:protein serine/threonine kinase activity"/>
    <property type="evidence" value="ECO:0007669"/>
    <property type="project" value="UniProtKB-KW"/>
</dbReference>
<dbReference type="PROSITE" id="PS50011">
    <property type="entry name" value="PROTEIN_KINASE_DOM"/>
    <property type="match status" value="1"/>
</dbReference>
<keyword evidence="15" id="KW-1185">Reference proteome</keyword>
<dbReference type="InterPro" id="IPR045864">
    <property type="entry name" value="aa-tRNA-synth_II/BPL/LPL"/>
</dbReference>
<name>A0A833R3N4_9POAL</name>
<dbReference type="GO" id="GO:0005524">
    <property type="term" value="F:ATP binding"/>
    <property type="evidence" value="ECO:0007669"/>
    <property type="project" value="UniProtKB-UniRule"/>
</dbReference>
<feature type="compositionally biased region" description="Acidic residues" evidence="11">
    <location>
        <begin position="262"/>
        <end position="274"/>
    </location>
</feature>
<evidence type="ECO:0000313" key="15">
    <source>
        <dbReference type="Proteomes" id="UP000623129"/>
    </source>
</evidence>
<keyword evidence="6 10" id="KW-0067">ATP-binding</keyword>
<dbReference type="Gene3D" id="3.30.930.10">
    <property type="entry name" value="Bira Bifunctional Protein, Domain 2"/>
    <property type="match status" value="1"/>
</dbReference>
<dbReference type="GO" id="GO:0032543">
    <property type="term" value="P:mitochondrial translation"/>
    <property type="evidence" value="ECO:0007669"/>
    <property type="project" value="TreeGrafter"/>
</dbReference>
<dbReference type="GO" id="GO:0003723">
    <property type="term" value="F:RNA binding"/>
    <property type="evidence" value="ECO:0007669"/>
    <property type="project" value="TreeGrafter"/>
</dbReference>
<dbReference type="PROSITE" id="PS00107">
    <property type="entry name" value="PROTEIN_KINASE_ATP"/>
    <property type="match status" value="1"/>
</dbReference>
<dbReference type="InterPro" id="IPR011009">
    <property type="entry name" value="Kinase-like_dom_sf"/>
</dbReference>
<dbReference type="InterPro" id="IPR041715">
    <property type="entry name" value="HisRS-like_core"/>
</dbReference>
<dbReference type="Pfam" id="PF00069">
    <property type="entry name" value="Pkinase"/>
    <property type="match status" value="1"/>
</dbReference>
<comment type="catalytic activity">
    <reaction evidence="8">
        <text>L-threonyl-[protein] + ATP = O-phospho-L-threonyl-[protein] + ADP + H(+)</text>
        <dbReference type="Rhea" id="RHEA:46608"/>
        <dbReference type="Rhea" id="RHEA-COMP:11060"/>
        <dbReference type="Rhea" id="RHEA-COMP:11605"/>
        <dbReference type="ChEBI" id="CHEBI:15378"/>
        <dbReference type="ChEBI" id="CHEBI:30013"/>
        <dbReference type="ChEBI" id="CHEBI:30616"/>
        <dbReference type="ChEBI" id="CHEBI:61977"/>
        <dbReference type="ChEBI" id="CHEBI:456216"/>
        <dbReference type="EC" id="2.7.11.1"/>
    </reaction>
</comment>
<keyword evidence="2" id="KW-0723">Serine/threonine-protein kinase</keyword>
<dbReference type="EC" id="2.7.11.1" evidence="1"/>
<evidence type="ECO:0000256" key="11">
    <source>
        <dbReference type="SAM" id="MobiDB-lite"/>
    </source>
</evidence>
<sequence>MGHNSKKKKKAKGGRGRGRNPSKDHSSQLEDDQDVLNEELTVLASIFQGDFKIISDVPNIQIQINLRPYSGDISFGNHSISAALTVRYLPGYPHKCPKIQLAEEEGLSEENSNKLLSLILDQANICAKEGRVMIYNLVEAAQEFLSEIVPFDNAKKSAPFLESSKADEPLIKSSPFSVCSSIDLYSDLAGDTTWGGQRPNLMDETSSKSIGHHTDLSDMRKGKNVLLQPTTLSTISTYRQVPSQSLPKHGSLHEIASKLDAVSEEGENDSETDEQSVSGSSDRSSSGTPNLFQDIKFGEEVSDENSQSSTSSSFALITDDASQNKKKDLLLVHFLRMASAFKGSPSIALSELSSEMCNIGVLSDWARDLVKAPPSVFLEAFNHTFEKHAFAQFLKSGDSFDSENASSRSNSRYLNDFQELRSLGHGGFGHVALCQNKLDGRQYALKKIRLKDKNPLVNDKILREVATLSRLQHQHVVRYYQSWFETSYGSQHEESVCGSMTESTSFSNAGVSSGDPVTGNMQESTYLYIQMEYCPRTLRQDLETYTSSFNKDYAWHMFRQILEGLAHIHSQGIIHRDLTPSNIFFDGRNDIKIGDFGLAKFLKLEQLDHDQYLPTNTTGASMDGTGQVGTYFYTAPEIEQKWPQINEKVDMYSLGVIFFELWHPFATAMERHIILSDLKLKGTPPTSWVEKFPTQALLLSRLMAPSPSDRPSAIEVLQNDLPPRMEDEWLSDVLRMIQTPEDTYVLDRVVSTIFNEERLINKSHQQQEVSTKTMQKDFFTQSSELDYELQDTIIEVSKEVFKRHCAKRLGASPLQILDGTFPFNRKTVKLMTQGGNMLELCHELRSPFVLSISTNQITSFKRYEVAWVYRRAIGRSTPSRFLQGDFDIIGGAPLITEAEVIKVALDIGTRIFSLNAIDIKLNHGLLLESIWSWVHVPTELRQSVAELLSLIGPLCPQSTNRKSNWKFIRRQLLQDLHLSEGIVDRLQTADLRFCGSADQVLARLRGALSSDKSTCKALEDLSNLLSYLKVWSIESNVTIDVLMPPSETYYTGVFFQMYLKESNPGSSPEATLLAIGGRYDQMMEQMWGHDSKSNPPGAVGVSIALEKFLHSSSDIRTSRIEPGVSVLVCSRGGGGLLEARMEFVAELWQANIRAQFVPHPDPSLKEQYEYASEHDIKCLLIITEAGLSQTDLVKVRHLELKKEKEVPREEIVKFLTDAISTQFRDHTIWS</sequence>
<gene>
    <name evidence="14" type="ORF">FCM35_KLT18472</name>
</gene>
<reference evidence="14" key="1">
    <citation type="submission" date="2020-01" db="EMBL/GenBank/DDBJ databases">
        <title>Genome sequence of Kobresia littledalei, the first chromosome-level genome in the family Cyperaceae.</title>
        <authorList>
            <person name="Qu G."/>
        </authorList>
    </citation>
    <scope>NUCLEOTIDE SEQUENCE</scope>
    <source>
        <strain evidence="14">C.B.Clarke</strain>
        <tissue evidence="14">Leaf</tissue>
    </source>
</reference>
<evidence type="ECO:0000256" key="1">
    <source>
        <dbReference type="ARBA" id="ARBA00012513"/>
    </source>
</evidence>
<dbReference type="Gene3D" id="1.10.510.10">
    <property type="entry name" value="Transferase(Phosphotransferase) domain 1"/>
    <property type="match status" value="1"/>
</dbReference>
<evidence type="ECO:0000259" key="12">
    <source>
        <dbReference type="PROSITE" id="PS50011"/>
    </source>
</evidence>
<evidence type="ECO:0000256" key="4">
    <source>
        <dbReference type="ARBA" id="ARBA00022741"/>
    </source>
</evidence>
<dbReference type="FunFam" id="1.10.510.10:FF:000539">
    <property type="entry name" value="eIF-2-alpha kinase GCN2"/>
    <property type="match status" value="1"/>
</dbReference>
<comment type="catalytic activity">
    <reaction evidence="9">
        <text>L-seryl-[protein] + ATP = O-phospho-L-seryl-[protein] + ADP + H(+)</text>
        <dbReference type="Rhea" id="RHEA:17989"/>
        <dbReference type="Rhea" id="RHEA-COMP:9863"/>
        <dbReference type="Rhea" id="RHEA-COMP:11604"/>
        <dbReference type="ChEBI" id="CHEBI:15378"/>
        <dbReference type="ChEBI" id="CHEBI:29999"/>
        <dbReference type="ChEBI" id="CHEBI:30616"/>
        <dbReference type="ChEBI" id="CHEBI:83421"/>
        <dbReference type="ChEBI" id="CHEBI:456216"/>
        <dbReference type="EC" id="2.7.11.1"/>
    </reaction>
</comment>
<dbReference type="PANTHER" id="PTHR11476">
    <property type="entry name" value="HISTIDYL-TRNA SYNTHETASE"/>
    <property type="match status" value="1"/>
</dbReference>
<accession>A0A833R3N4</accession>
<dbReference type="SUPFAM" id="SSF52954">
    <property type="entry name" value="Class II aaRS ABD-related"/>
    <property type="match status" value="1"/>
</dbReference>
<evidence type="ECO:0000313" key="14">
    <source>
        <dbReference type="EMBL" id="KAF3337885.1"/>
    </source>
</evidence>
<dbReference type="InterPro" id="IPR036621">
    <property type="entry name" value="Anticodon-bd_dom_sf"/>
</dbReference>
<evidence type="ECO:0000256" key="3">
    <source>
        <dbReference type="ARBA" id="ARBA00022679"/>
    </source>
</evidence>
<dbReference type="InterPro" id="IPR006575">
    <property type="entry name" value="RWD_dom"/>
</dbReference>
<dbReference type="CDD" id="cd14046">
    <property type="entry name" value="STKc_EIF2AK4_GCN2_rpt2"/>
    <property type="match status" value="1"/>
</dbReference>
<dbReference type="SUPFAM" id="SSF54495">
    <property type="entry name" value="UBC-like"/>
    <property type="match status" value="1"/>
</dbReference>
<dbReference type="Pfam" id="PF12745">
    <property type="entry name" value="HGTP_anticodon2"/>
    <property type="match status" value="1"/>
</dbReference>
<evidence type="ECO:0000256" key="7">
    <source>
        <dbReference type="ARBA" id="ARBA00022917"/>
    </source>
</evidence>
<dbReference type="OrthoDB" id="341578at2759"/>
<evidence type="ECO:0000256" key="5">
    <source>
        <dbReference type="ARBA" id="ARBA00022777"/>
    </source>
</evidence>
<dbReference type="GO" id="GO:0051246">
    <property type="term" value="P:regulation of protein metabolic process"/>
    <property type="evidence" value="ECO:0007669"/>
    <property type="project" value="UniProtKB-ARBA"/>
</dbReference>
<dbReference type="GO" id="GO:0009893">
    <property type="term" value="P:positive regulation of metabolic process"/>
    <property type="evidence" value="ECO:0007669"/>
    <property type="project" value="UniProtKB-ARBA"/>
</dbReference>
<dbReference type="InterPro" id="IPR016135">
    <property type="entry name" value="UBQ-conjugating_enzyme/RWD"/>
</dbReference>
<feature type="domain" description="Protein kinase" evidence="12">
    <location>
        <begin position="417"/>
        <end position="730"/>
    </location>
</feature>
<dbReference type="Gene3D" id="3.30.200.20">
    <property type="entry name" value="Phosphorylase Kinase, domain 1"/>
    <property type="match status" value="1"/>
</dbReference>
<evidence type="ECO:0000256" key="2">
    <source>
        <dbReference type="ARBA" id="ARBA00022527"/>
    </source>
</evidence>
<keyword evidence="3" id="KW-0808">Transferase</keyword>
<dbReference type="FunFam" id="3.40.50.800:FF:000012">
    <property type="entry name" value="Histidine--tRNA ligase, cytoplasmic"/>
    <property type="match status" value="1"/>
</dbReference>
<dbReference type="GO" id="GO:0010468">
    <property type="term" value="P:regulation of gene expression"/>
    <property type="evidence" value="ECO:0007669"/>
    <property type="project" value="UniProtKB-ARBA"/>
</dbReference>
<evidence type="ECO:0000256" key="8">
    <source>
        <dbReference type="ARBA" id="ARBA00047899"/>
    </source>
</evidence>
<dbReference type="Gene3D" id="3.40.50.800">
    <property type="entry name" value="Anticodon-binding domain"/>
    <property type="match status" value="1"/>
</dbReference>
<dbReference type="InterPro" id="IPR008266">
    <property type="entry name" value="Tyr_kinase_AS"/>
</dbReference>
<protein>
    <recommendedName>
        <fullName evidence="1">non-specific serine/threonine protein kinase</fullName>
        <ecNumber evidence="1">2.7.11.1</ecNumber>
    </recommendedName>
</protein>
<dbReference type="GO" id="GO:0033554">
    <property type="term" value="P:cellular response to stress"/>
    <property type="evidence" value="ECO:0007669"/>
    <property type="project" value="UniProtKB-ARBA"/>
</dbReference>
<keyword evidence="5 14" id="KW-0418">Kinase</keyword>
<dbReference type="InterPro" id="IPR024435">
    <property type="entry name" value="HisRS-related_dom"/>
</dbReference>
<dbReference type="AlphaFoldDB" id="A0A833R3N4"/>
<dbReference type="Pfam" id="PF13393">
    <property type="entry name" value="tRNA-synt_His"/>
    <property type="match status" value="1"/>
</dbReference>